<evidence type="ECO:0000256" key="7">
    <source>
        <dbReference type="ARBA" id="ARBA00022741"/>
    </source>
</evidence>
<evidence type="ECO:0000256" key="5">
    <source>
        <dbReference type="ARBA" id="ARBA00022679"/>
    </source>
</evidence>
<evidence type="ECO:0000256" key="4">
    <source>
        <dbReference type="ARBA" id="ARBA00017144"/>
    </source>
</evidence>
<gene>
    <name evidence="11" type="ORF">HYPSUDRAFT_169701</name>
</gene>
<keyword evidence="8" id="KW-0418">Kinase</keyword>
<evidence type="ECO:0000256" key="1">
    <source>
        <dbReference type="ARBA" id="ARBA00004992"/>
    </source>
</evidence>
<evidence type="ECO:0000256" key="2">
    <source>
        <dbReference type="ARBA" id="ARBA00009776"/>
    </source>
</evidence>
<accession>A0A0D2NMU4</accession>
<reference evidence="12" key="1">
    <citation type="submission" date="2014-04" db="EMBL/GenBank/DDBJ databases">
        <title>Evolutionary Origins and Diversification of the Mycorrhizal Mutualists.</title>
        <authorList>
            <consortium name="DOE Joint Genome Institute"/>
            <consortium name="Mycorrhizal Genomics Consortium"/>
            <person name="Kohler A."/>
            <person name="Kuo A."/>
            <person name="Nagy L.G."/>
            <person name="Floudas D."/>
            <person name="Copeland A."/>
            <person name="Barry K.W."/>
            <person name="Cichocki N."/>
            <person name="Veneault-Fourrey C."/>
            <person name="LaButti K."/>
            <person name="Lindquist E.A."/>
            <person name="Lipzen A."/>
            <person name="Lundell T."/>
            <person name="Morin E."/>
            <person name="Murat C."/>
            <person name="Riley R."/>
            <person name="Ohm R."/>
            <person name="Sun H."/>
            <person name="Tunlid A."/>
            <person name="Henrissat B."/>
            <person name="Grigoriev I.V."/>
            <person name="Hibbett D.S."/>
            <person name="Martin F."/>
        </authorList>
    </citation>
    <scope>NUCLEOTIDE SEQUENCE [LARGE SCALE GENOMIC DNA]</scope>
    <source>
        <strain evidence="12">FD-334 SS-4</strain>
    </source>
</reference>
<evidence type="ECO:0000313" key="12">
    <source>
        <dbReference type="Proteomes" id="UP000054270"/>
    </source>
</evidence>
<dbReference type="EMBL" id="KN817594">
    <property type="protein sequence ID" value="KJA18061.1"/>
    <property type="molecule type" value="Genomic_DNA"/>
</dbReference>
<evidence type="ECO:0000256" key="8">
    <source>
        <dbReference type="ARBA" id="ARBA00022777"/>
    </source>
</evidence>
<dbReference type="PROSITE" id="PS01331">
    <property type="entry name" value="THYMIDYLATE_KINASE"/>
    <property type="match status" value="1"/>
</dbReference>
<feature type="domain" description="Thymidylate kinase-like" evidence="10">
    <location>
        <begin position="13"/>
        <end position="207"/>
    </location>
</feature>
<dbReference type="FunFam" id="3.40.50.300:FF:000679">
    <property type="entry name" value="Thymidylate kinase"/>
    <property type="match status" value="1"/>
</dbReference>
<dbReference type="OMA" id="ANRWECA"/>
<keyword evidence="7" id="KW-0547">Nucleotide-binding</keyword>
<dbReference type="InterPro" id="IPR018094">
    <property type="entry name" value="Thymidylate_kinase"/>
</dbReference>
<dbReference type="NCBIfam" id="TIGR00041">
    <property type="entry name" value="DTMP_kinase"/>
    <property type="match status" value="1"/>
</dbReference>
<keyword evidence="5" id="KW-0808">Transferase</keyword>
<dbReference type="GO" id="GO:0005829">
    <property type="term" value="C:cytosol"/>
    <property type="evidence" value="ECO:0007669"/>
    <property type="project" value="TreeGrafter"/>
</dbReference>
<dbReference type="GO" id="GO:0005634">
    <property type="term" value="C:nucleus"/>
    <property type="evidence" value="ECO:0007669"/>
    <property type="project" value="TreeGrafter"/>
</dbReference>
<dbReference type="GO" id="GO:0006233">
    <property type="term" value="P:dTDP biosynthetic process"/>
    <property type="evidence" value="ECO:0007669"/>
    <property type="project" value="InterPro"/>
</dbReference>
<sequence length="229" mass="25775">MSNSTWRAPFIVIEGLDRSGKTTQTANLYSRLQDEGIQTSLHKFPDRTTAIGQMINAYLCSTSELDDRAVHLLFSANRWELASTIEKTVSARTPVICDRYAFSGIAFSAAKVHSGNGQPLLPFEWCRAPDVGLPAPDLVLFFDITPEQAKARGGYGDERYEKEEMQVRVREMYRRIGEEMGAGDAPGKTKWVVIDAGREREVVQEEVWNLVSPLVKRGIEGPLRRLWVE</sequence>
<name>A0A0D2NMU4_HYPSF</name>
<evidence type="ECO:0000313" key="11">
    <source>
        <dbReference type="EMBL" id="KJA18061.1"/>
    </source>
</evidence>
<dbReference type="InterPro" id="IPR018095">
    <property type="entry name" value="Thymidylate_kin_CS"/>
</dbReference>
<organism evidence="11 12">
    <name type="scientific">Hypholoma sublateritium (strain FD-334 SS-4)</name>
    <dbReference type="NCBI Taxonomy" id="945553"/>
    <lineage>
        <taxon>Eukaryota</taxon>
        <taxon>Fungi</taxon>
        <taxon>Dikarya</taxon>
        <taxon>Basidiomycota</taxon>
        <taxon>Agaricomycotina</taxon>
        <taxon>Agaricomycetes</taxon>
        <taxon>Agaricomycetidae</taxon>
        <taxon>Agaricales</taxon>
        <taxon>Agaricineae</taxon>
        <taxon>Strophariaceae</taxon>
        <taxon>Hypholoma</taxon>
    </lineage>
</organism>
<dbReference type="PANTHER" id="PTHR10344:SF1">
    <property type="entry name" value="THYMIDYLATE KINASE"/>
    <property type="match status" value="1"/>
</dbReference>
<keyword evidence="9" id="KW-0067">ATP-binding</keyword>
<comment type="similarity">
    <text evidence="2">Belongs to the thymidylate kinase family.</text>
</comment>
<dbReference type="InterPro" id="IPR027417">
    <property type="entry name" value="P-loop_NTPase"/>
</dbReference>
<dbReference type="GO" id="GO:0005524">
    <property type="term" value="F:ATP binding"/>
    <property type="evidence" value="ECO:0007669"/>
    <property type="project" value="UniProtKB-KW"/>
</dbReference>
<dbReference type="Proteomes" id="UP000054270">
    <property type="component" value="Unassembled WGS sequence"/>
</dbReference>
<dbReference type="InterPro" id="IPR039430">
    <property type="entry name" value="Thymidylate_kin-like_dom"/>
</dbReference>
<dbReference type="Pfam" id="PF02223">
    <property type="entry name" value="Thymidylate_kin"/>
    <property type="match status" value="1"/>
</dbReference>
<dbReference type="AlphaFoldDB" id="A0A0D2NMU4"/>
<dbReference type="GO" id="GO:0004550">
    <property type="term" value="F:nucleoside diphosphate kinase activity"/>
    <property type="evidence" value="ECO:0007669"/>
    <property type="project" value="TreeGrafter"/>
</dbReference>
<evidence type="ECO:0000259" key="10">
    <source>
        <dbReference type="Pfam" id="PF02223"/>
    </source>
</evidence>
<evidence type="ECO:0000256" key="6">
    <source>
        <dbReference type="ARBA" id="ARBA00022727"/>
    </source>
</evidence>
<protein>
    <recommendedName>
        <fullName evidence="4">Thymidylate kinase</fullName>
        <ecNumber evidence="3">2.7.4.9</ecNumber>
    </recommendedName>
</protein>
<dbReference type="GO" id="GO:0004798">
    <property type="term" value="F:dTMP kinase activity"/>
    <property type="evidence" value="ECO:0007669"/>
    <property type="project" value="UniProtKB-EC"/>
</dbReference>
<evidence type="ECO:0000256" key="3">
    <source>
        <dbReference type="ARBA" id="ARBA00012980"/>
    </source>
</evidence>
<evidence type="ECO:0000256" key="9">
    <source>
        <dbReference type="ARBA" id="ARBA00022840"/>
    </source>
</evidence>
<dbReference type="Gene3D" id="3.40.50.300">
    <property type="entry name" value="P-loop containing nucleotide triphosphate hydrolases"/>
    <property type="match status" value="1"/>
</dbReference>
<keyword evidence="12" id="KW-1185">Reference proteome</keyword>
<dbReference type="OrthoDB" id="425602at2759"/>
<dbReference type="STRING" id="945553.A0A0D2NMU4"/>
<dbReference type="PANTHER" id="PTHR10344">
    <property type="entry name" value="THYMIDYLATE KINASE"/>
    <property type="match status" value="1"/>
</dbReference>
<comment type="pathway">
    <text evidence="1">Pyrimidine metabolism; dTTP biosynthesis.</text>
</comment>
<dbReference type="GO" id="GO:0006227">
    <property type="term" value="P:dUDP biosynthetic process"/>
    <property type="evidence" value="ECO:0007669"/>
    <property type="project" value="TreeGrafter"/>
</dbReference>
<dbReference type="EC" id="2.7.4.9" evidence="3"/>
<proteinExistence type="inferred from homology"/>
<dbReference type="SUPFAM" id="SSF52540">
    <property type="entry name" value="P-loop containing nucleoside triphosphate hydrolases"/>
    <property type="match status" value="1"/>
</dbReference>
<dbReference type="HAMAP" id="MF_00165">
    <property type="entry name" value="Thymidylate_kinase"/>
    <property type="match status" value="1"/>
</dbReference>
<keyword evidence="6" id="KW-0545">Nucleotide biosynthesis</keyword>
<dbReference type="GO" id="GO:0006235">
    <property type="term" value="P:dTTP biosynthetic process"/>
    <property type="evidence" value="ECO:0007669"/>
    <property type="project" value="TreeGrafter"/>
</dbReference>
<dbReference type="CDD" id="cd01672">
    <property type="entry name" value="TMPK"/>
    <property type="match status" value="1"/>
</dbReference>